<dbReference type="Gene3D" id="1.10.1200.240">
    <property type="match status" value="1"/>
</dbReference>
<dbReference type="InterPro" id="IPR035970">
    <property type="entry name" value="60S_ribosomal_eL19_sf"/>
</dbReference>
<dbReference type="EMBL" id="CP104395">
    <property type="protein sequence ID" value="WEL19896.1"/>
    <property type="molecule type" value="Genomic_DNA"/>
</dbReference>
<dbReference type="Pfam" id="PF25476">
    <property type="entry name" value="Ribosomal_L19e_C"/>
    <property type="match status" value="1"/>
</dbReference>
<accession>A0ABY8CJN4</accession>
<feature type="compositionally biased region" description="Basic residues" evidence="6">
    <location>
        <begin position="61"/>
        <end position="87"/>
    </location>
</feature>
<evidence type="ECO:0000256" key="2">
    <source>
        <dbReference type="ARBA" id="ARBA00022980"/>
    </source>
</evidence>
<gene>
    <name evidence="8" type="primary">rpl19a</name>
    <name evidence="4" type="synonym">rpl19e</name>
    <name evidence="8" type="ORF">SVXNc_0889</name>
</gene>
<dbReference type="PANTHER" id="PTHR10722">
    <property type="entry name" value="60S RIBOSOMAL PROTEIN L19"/>
    <property type="match status" value="1"/>
</dbReference>
<reference evidence="8 9" key="1">
    <citation type="submission" date="2022-09" db="EMBL/GenBank/DDBJ databases">
        <title>Xylan utilization by haloarchaea-nanohaloarchaea associations.</title>
        <authorList>
            <person name="Yakimov M."/>
        </authorList>
    </citation>
    <scope>NUCLEOTIDE SEQUENCE [LARGE SCALE GENOMIC DNA]</scope>
    <source>
        <strain evidence="8 9">SVXNc</strain>
    </source>
</reference>
<name>A0ABY8CJN4_9ARCH</name>
<evidence type="ECO:0000259" key="7">
    <source>
        <dbReference type="SMART" id="SM01416"/>
    </source>
</evidence>
<keyword evidence="3 4" id="KW-0687">Ribonucleoprotein</keyword>
<dbReference type="InterPro" id="IPR057260">
    <property type="entry name" value="Ribosomal_L19e_C"/>
</dbReference>
<evidence type="ECO:0000313" key="8">
    <source>
        <dbReference type="EMBL" id="WEL19896.1"/>
    </source>
</evidence>
<dbReference type="GeneID" id="98290964"/>
<dbReference type="HAMAP" id="MF_01475">
    <property type="entry name" value="Ribosomal_eL19"/>
    <property type="match status" value="1"/>
</dbReference>
<evidence type="ECO:0000256" key="4">
    <source>
        <dbReference type="HAMAP-Rule" id="MF_01475"/>
    </source>
</evidence>
<keyword evidence="4" id="KW-0699">rRNA-binding</keyword>
<evidence type="ECO:0000256" key="6">
    <source>
        <dbReference type="SAM" id="MobiDB-lite"/>
    </source>
</evidence>
<keyword evidence="9" id="KW-1185">Reference proteome</keyword>
<dbReference type="NCBIfam" id="NF006343">
    <property type="entry name" value="PRK08570.1"/>
    <property type="match status" value="1"/>
</dbReference>
<dbReference type="Pfam" id="PF01280">
    <property type="entry name" value="Ribosomal_L19e"/>
    <property type="match status" value="1"/>
</dbReference>
<evidence type="ECO:0000256" key="1">
    <source>
        <dbReference type="ARBA" id="ARBA00011082"/>
    </source>
</evidence>
<evidence type="ECO:0000256" key="3">
    <source>
        <dbReference type="ARBA" id="ARBA00023274"/>
    </source>
</evidence>
<dbReference type="InterPro" id="IPR000196">
    <property type="entry name" value="Ribosomal_eL19_dom"/>
</dbReference>
<dbReference type="InterPro" id="IPR023638">
    <property type="entry name" value="Ribosomal_eL19_CS"/>
</dbReference>
<dbReference type="Proteomes" id="UP001218034">
    <property type="component" value="Chromosome"/>
</dbReference>
<dbReference type="InterPro" id="IPR039547">
    <property type="entry name" value="Ribosomal_eL19"/>
</dbReference>
<feature type="region of interest" description="Disordered" evidence="6">
    <location>
        <begin position="46"/>
        <end position="98"/>
    </location>
</feature>
<keyword evidence="4" id="KW-0694">RNA-binding</keyword>
<dbReference type="SUPFAM" id="SSF48140">
    <property type="entry name" value="Ribosomal protein L19 (L19e)"/>
    <property type="match status" value="1"/>
</dbReference>
<dbReference type="RefSeq" id="WP_347721726.1">
    <property type="nucleotide sequence ID" value="NZ_CP104395.1"/>
</dbReference>
<dbReference type="PROSITE" id="PS00526">
    <property type="entry name" value="RIBOSOMAL_L19E"/>
    <property type="match status" value="1"/>
</dbReference>
<evidence type="ECO:0000256" key="5">
    <source>
        <dbReference type="RuleBase" id="RU000574"/>
    </source>
</evidence>
<dbReference type="GO" id="GO:0005840">
    <property type="term" value="C:ribosome"/>
    <property type="evidence" value="ECO:0007669"/>
    <property type="project" value="UniProtKB-KW"/>
</dbReference>
<protein>
    <recommendedName>
        <fullName evidence="4">Large ribosomal subunit protein eL19</fullName>
    </recommendedName>
</protein>
<comment type="function">
    <text evidence="4">Binds to the 23S rRNA.</text>
</comment>
<feature type="compositionally biased region" description="Basic and acidic residues" evidence="6">
    <location>
        <begin position="46"/>
        <end position="59"/>
    </location>
</feature>
<proteinExistence type="inferred from homology"/>
<comment type="similarity">
    <text evidence="1 4 5">Belongs to the eukaryotic ribosomal protein eL19 family.</text>
</comment>
<evidence type="ECO:0000313" key="9">
    <source>
        <dbReference type="Proteomes" id="UP001218034"/>
    </source>
</evidence>
<comment type="subunit">
    <text evidence="4">Part of the 50S ribosomal subunit.</text>
</comment>
<feature type="domain" description="Large ribosomal subunit protein eL19" evidence="7">
    <location>
        <begin position="3"/>
        <end position="146"/>
    </location>
</feature>
<feature type="compositionally biased region" description="Basic and acidic residues" evidence="6">
    <location>
        <begin position="88"/>
        <end position="98"/>
    </location>
</feature>
<sequence length="150" mass="17667">MSDLKSQRRMAAEVLGVGKNRVWIDPEQEEKIEEAITRQDIRNLVESGAIDKRDVEGTSKGRSRKAKKQKQKGRRKGHGSRKGRKTARKSEKQDWMEKIRSIRKRLKEMRDEEEVTQEQYRKLYDMAKGGFFRDTKHLENHVANKLESVE</sequence>
<organism evidence="8 9">
    <name type="scientific">Candidatus Nanohalococcus occultus</name>
    <dbReference type="NCBI Taxonomy" id="2978047"/>
    <lineage>
        <taxon>Archaea</taxon>
        <taxon>Candidatus Nanohalarchaeota</taxon>
        <taxon>Candidatus Nanohalarchaeota incertae sedis</taxon>
        <taxon>Candidatus Nanohalococcus</taxon>
    </lineage>
</organism>
<dbReference type="Gene3D" id="1.10.1650.10">
    <property type="match status" value="1"/>
</dbReference>
<dbReference type="InterPro" id="IPR057259">
    <property type="entry name" value="Ribosomal_L19e"/>
</dbReference>
<dbReference type="SMART" id="SM01416">
    <property type="entry name" value="Ribosomal_L19e"/>
    <property type="match status" value="1"/>
</dbReference>
<keyword evidence="2 4" id="KW-0689">Ribosomal protein</keyword>
<dbReference type="InterPro" id="IPR015972">
    <property type="entry name" value="Ribosomal_eL19_dom1"/>
</dbReference>